<dbReference type="KEGG" id="hsk:H4317_08225"/>
<dbReference type="RefSeq" id="WP_185889642.1">
    <property type="nucleotide sequence ID" value="NZ_CP060202.1"/>
</dbReference>
<dbReference type="InterPro" id="IPR013766">
    <property type="entry name" value="Thioredoxin_domain"/>
</dbReference>
<dbReference type="PANTHER" id="PTHR45663:SF11">
    <property type="entry name" value="GEO12009P1"/>
    <property type="match status" value="1"/>
</dbReference>
<accession>A0A7G7WBM3</accession>
<protein>
    <submittedName>
        <fullName evidence="6">Thioredoxin family protein</fullName>
    </submittedName>
</protein>
<sequence length="125" mass="13825">MLEPHTSEAGLRQLLQQKIAAHKTPVLYFYADWCGPCRRYRASLEEPELQAALANATLIKINIDTDTLLAAKYEIQAVPTFIKVDSAANTIAQITSDEWDNDVPDEIAAVMSKLVGTTGYDVKTK</sequence>
<evidence type="ECO:0000256" key="2">
    <source>
        <dbReference type="ARBA" id="ARBA00022982"/>
    </source>
</evidence>
<evidence type="ECO:0000256" key="1">
    <source>
        <dbReference type="ARBA" id="ARBA00022448"/>
    </source>
</evidence>
<dbReference type="Gene3D" id="3.40.30.10">
    <property type="entry name" value="Glutaredoxin"/>
    <property type="match status" value="1"/>
</dbReference>
<keyword evidence="4" id="KW-0676">Redox-active center</keyword>
<dbReference type="SUPFAM" id="SSF52833">
    <property type="entry name" value="Thioredoxin-like"/>
    <property type="match status" value="1"/>
</dbReference>
<dbReference type="InterPro" id="IPR017937">
    <property type="entry name" value="Thioredoxin_CS"/>
</dbReference>
<dbReference type="Pfam" id="PF00085">
    <property type="entry name" value="Thioredoxin"/>
    <property type="match status" value="1"/>
</dbReference>
<dbReference type="EMBL" id="CP060202">
    <property type="protein sequence ID" value="QNH63766.1"/>
    <property type="molecule type" value="Genomic_DNA"/>
</dbReference>
<dbReference type="PROSITE" id="PS00194">
    <property type="entry name" value="THIOREDOXIN_1"/>
    <property type="match status" value="1"/>
</dbReference>
<reference evidence="6 7" key="1">
    <citation type="submission" date="2020-08" db="EMBL/GenBank/DDBJ databases">
        <title>Hymenobacter sp. S2-20-2 genome sequencing.</title>
        <authorList>
            <person name="Jin L."/>
        </authorList>
    </citation>
    <scope>NUCLEOTIDE SEQUENCE [LARGE SCALE GENOMIC DNA]</scope>
    <source>
        <strain evidence="6 7">S2-20-2</strain>
    </source>
</reference>
<feature type="domain" description="Thioredoxin" evidence="5">
    <location>
        <begin position="1"/>
        <end position="116"/>
    </location>
</feature>
<organism evidence="6 7">
    <name type="scientific">Hymenobacter sediminicola</name>
    <dbReference type="NCBI Taxonomy" id="2761579"/>
    <lineage>
        <taxon>Bacteria</taxon>
        <taxon>Pseudomonadati</taxon>
        <taxon>Bacteroidota</taxon>
        <taxon>Cytophagia</taxon>
        <taxon>Cytophagales</taxon>
        <taxon>Hymenobacteraceae</taxon>
        <taxon>Hymenobacter</taxon>
    </lineage>
</organism>
<dbReference type="GO" id="GO:0015035">
    <property type="term" value="F:protein-disulfide reductase activity"/>
    <property type="evidence" value="ECO:0007669"/>
    <property type="project" value="TreeGrafter"/>
</dbReference>
<dbReference type="PROSITE" id="PS51352">
    <property type="entry name" value="THIOREDOXIN_2"/>
    <property type="match status" value="1"/>
</dbReference>
<evidence type="ECO:0000313" key="7">
    <source>
        <dbReference type="Proteomes" id="UP000515489"/>
    </source>
</evidence>
<dbReference type="InterPro" id="IPR036249">
    <property type="entry name" value="Thioredoxin-like_sf"/>
</dbReference>
<keyword evidence="3" id="KW-1015">Disulfide bond</keyword>
<dbReference type="CDD" id="cd02947">
    <property type="entry name" value="TRX_family"/>
    <property type="match status" value="1"/>
</dbReference>
<evidence type="ECO:0000313" key="6">
    <source>
        <dbReference type="EMBL" id="QNH63766.1"/>
    </source>
</evidence>
<keyword evidence="7" id="KW-1185">Reference proteome</keyword>
<evidence type="ECO:0000259" key="5">
    <source>
        <dbReference type="PROSITE" id="PS51352"/>
    </source>
</evidence>
<dbReference type="PANTHER" id="PTHR45663">
    <property type="entry name" value="GEO12009P1"/>
    <property type="match status" value="1"/>
</dbReference>
<dbReference type="AlphaFoldDB" id="A0A7G7WBM3"/>
<dbReference type="Proteomes" id="UP000515489">
    <property type="component" value="Chromosome"/>
</dbReference>
<proteinExistence type="predicted"/>
<keyword evidence="2" id="KW-0249">Electron transport</keyword>
<evidence type="ECO:0000256" key="4">
    <source>
        <dbReference type="ARBA" id="ARBA00023284"/>
    </source>
</evidence>
<keyword evidence="1" id="KW-0813">Transport</keyword>
<name>A0A7G7WBM3_9BACT</name>
<evidence type="ECO:0000256" key="3">
    <source>
        <dbReference type="ARBA" id="ARBA00023157"/>
    </source>
</evidence>
<gene>
    <name evidence="6" type="ORF">H4317_08225</name>
</gene>
<dbReference type="GO" id="GO:0005737">
    <property type="term" value="C:cytoplasm"/>
    <property type="evidence" value="ECO:0007669"/>
    <property type="project" value="TreeGrafter"/>
</dbReference>